<evidence type="ECO:0000313" key="4">
    <source>
        <dbReference type="Proteomes" id="UP000267096"/>
    </source>
</evidence>
<sequence>MEWTDEHRTFVAQMFFKKQESVIVTQHLPSCERAKCHHCQVDFIAKMCPRTCQPCPKPIVKTHSNKFANAKRIALAASVRSELNVDEKVQVSSQQQQHATNAVPQQPLSLSQAKTKSTFTTNNNPINKQLYQEQSQPNQRRSVTTTTPRSIYTPSASNTTELASHASSAAQKQHNNQSSLPTIDPRNQSPSKAQPRYKQQAAAIHQRNQQGQQLQSSPFIPNQYHYQSISSPYQNQNQLPNEPQPQFQAQQITAFPVYNQASLLQPQPQSLLFNNPFKAFFPQPQSFEDTLHRAVTPSPLFTPFTFPTFAPIPFLQVTAAPSPQKTALQLTQSQSASSFLPSPSSLQLPPFNQQVSAPHIPPPPPPPISLLNQFPFNQNQFLSSQSQPQQTFFSPQQIFQPQLPQPPIIQPPNQPAINQQIPQLVSSNSQTSQQQISVTQQTPSIAAVNVPQEIVSPSRIETNIDLSNINIEKTFYSTGKEKPIPITQCPRQPNWEPCIPKDLANQRFSSCCQRLGEGCAALCNYDATLTTIQLAVLTGRCPLSKVGDMMICASGYEDATPCCQAFNVFEPGFEHCRPYCNPAAGLPQGGLLSEQYKCLGKLSQIQRCFYISQRP</sequence>
<gene>
    <name evidence="3" type="ORF">ASIM_LOCUS10001</name>
</gene>
<dbReference type="Pfam" id="PF01682">
    <property type="entry name" value="DB"/>
    <property type="match status" value="1"/>
</dbReference>
<evidence type="ECO:0000313" key="3">
    <source>
        <dbReference type="EMBL" id="VDK42172.1"/>
    </source>
</evidence>
<evidence type="ECO:0000259" key="2">
    <source>
        <dbReference type="Pfam" id="PF01682"/>
    </source>
</evidence>
<feature type="compositionally biased region" description="Polar residues" evidence="1">
    <location>
        <begin position="90"/>
        <end position="162"/>
    </location>
</feature>
<evidence type="ECO:0000256" key="1">
    <source>
        <dbReference type="SAM" id="MobiDB-lite"/>
    </source>
</evidence>
<dbReference type="EMBL" id="UYRR01030980">
    <property type="protein sequence ID" value="VDK42172.1"/>
    <property type="molecule type" value="Genomic_DNA"/>
</dbReference>
<dbReference type="InterPro" id="IPR002602">
    <property type="entry name" value="DB"/>
</dbReference>
<feature type="domain" description="Domain of unknown function DB" evidence="2">
    <location>
        <begin position="511"/>
        <end position="609"/>
    </location>
</feature>
<accession>A0A158PMV4</accession>
<feature type="compositionally biased region" description="Polar residues" evidence="1">
    <location>
        <begin position="171"/>
        <end position="192"/>
    </location>
</feature>
<dbReference type="WBParaSite" id="ASIM_0001027001-mRNA-1">
    <property type="protein sequence ID" value="ASIM_0001027001-mRNA-1"/>
    <property type="gene ID" value="ASIM_0001027001"/>
</dbReference>
<dbReference type="AlphaFoldDB" id="A0A158PMV4"/>
<name>A0A158PMV4_ANISI</name>
<dbReference type="PANTHER" id="PTHR21679">
    <property type="entry name" value="DOMAIN OF UNKNOWN FUNCTION DB DOMAIN-CONTAINING PROTEIN-RELATED"/>
    <property type="match status" value="1"/>
</dbReference>
<protein>
    <submittedName>
        <fullName evidence="5">DB domain-containing protein</fullName>
    </submittedName>
</protein>
<feature type="compositionally biased region" description="Low complexity" evidence="1">
    <location>
        <begin position="206"/>
        <end position="215"/>
    </location>
</feature>
<feature type="region of interest" description="Disordered" evidence="1">
    <location>
        <begin position="90"/>
        <end position="215"/>
    </location>
</feature>
<evidence type="ECO:0000313" key="5">
    <source>
        <dbReference type="WBParaSite" id="ASIM_0001027001-mRNA-1"/>
    </source>
</evidence>
<dbReference type="Proteomes" id="UP000267096">
    <property type="component" value="Unassembled WGS sequence"/>
</dbReference>
<keyword evidence="4" id="KW-1185">Reference proteome</keyword>
<reference evidence="3 4" key="2">
    <citation type="submission" date="2018-11" db="EMBL/GenBank/DDBJ databases">
        <authorList>
            <consortium name="Pathogen Informatics"/>
        </authorList>
    </citation>
    <scope>NUCLEOTIDE SEQUENCE [LARGE SCALE GENOMIC DNA]</scope>
</reference>
<dbReference type="PANTHER" id="PTHR21679:SF6">
    <property type="entry name" value="DOMAIN OF UNKNOWN FUNCTION DB DOMAIN-CONTAINING PROTEIN"/>
    <property type="match status" value="1"/>
</dbReference>
<dbReference type="OrthoDB" id="5912719at2759"/>
<proteinExistence type="predicted"/>
<feature type="region of interest" description="Disordered" evidence="1">
    <location>
        <begin position="348"/>
        <end position="368"/>
    </location>
</feature>
<reference evidence="5" key="1">
    <citation type="submission" date="2016-04" db="UniProtKB">
        <authorList>
            <consortium name="WormBaseParasite"/>
        </authorList>
    </citation>
    <scope>IDENTIFICATION</scope>
</reference>
<feature type="compositionally biased region" description="Pro residues" evidence="1">
    <location>
        <begin position="359"/>
        <end position="368"/>
    </location>
</feature>
<organism evidence="5">
    <name type="scientific">Anisakis simplex</name>
    <name type="common">Herring worm</name>
    <dbReference type="NCBI Taxonomy" id="6269"/>
    <lineage>
        <taxon>Eukaryota</taxon>
        <taxon>Metazoa</taxon>
        <taxon>Ecdysozoa</taxon>
        <taxon>Nematoda</taxon>
        <taxon>Chromadorea</taxon>
        <taxon>Rhabditida</taxon>
        <taxon>Spirurina</taxon>
        <taxon>Ascaridomorpha</taxon>
        <taxon>Ascaridoidea</taxon>
        <taxon>Anisakidae</taxon>
        <taxon>Anisakis</taxon>
        <taxon>Anisakis simplex complex</taxon>
    </lineage>
</organism>